<sequence>MNAPTFPRFKQLAEQQSAHIKRSFTDADLEHWRQLAEMDQSPESVPEPLIAGLFSYLLGMELPGKGTNYLKQSMTFLQPALANEALTATVRISRLRPDKALVNLETTCTGEQDRLICRGEALVLFQC</sequence>
<proteinExistence type="predicted"/>
<dbReference type="RefSeq" id="WP_316975308.1">
    <property type="nucleotide sequence ID" value="NZ_JAWIIJ010000023.1"/>
</dbReference>
<gene>
    <name evidence="1" type="ORF">RYS15_20010</name>
</gene>
<dbReference type="PANTHER" id="PTHR43437:SF3">
    <property type="entry name" value="HYDROXYACYL-THIOESTER DEHYDRATASE TYPE 2, MITOCHONDRIAL"/>
    <property type="match status" value="1"/>
</dbReference>
<comment type="caution">
    <text evidence="1">The sequence shown here is derived from an EMBL/GenBank/DDBJ whole genome shotgun (WGS) entry which is preliminary data.</text>
</comment>
<dbReference type="Proteomes" id="UP001269819">
    <property type="component" value="Unassembled WGS sequence"/>
</dbReference>
<dbReference type="EMBL" id="JAWIIJ010000023">
    <property type="protein sequence ID" value="MDV2080981.1"/>
    <property type="molecule type" value="Genomic_DNA"/>
</dbReference>
<organism evidence="1 2">
    <name type="scientific">Marinobacter xestospongiae</name>
    <dbReference type="NCBI Taxonomy" id="994319"/>
    <lineage>
        <taxon>Bacteria</taxon>
        <taxon>Pseudomonadati</taxon>
        <taxon>Pseudomonadota</taxon>
        <taxon>Gammaproteobacteria</taxon>
        <taxon>Pseudomonadales</taxon>
        <taxon>Marinobacteraceae</taxon>
        <taxon>Marinobacter</taxon>
    </lineage>
</organism>
<name>A0ABU3W362_9GAMM</name>
<accession>A0ABU3W362</accession>
<dbReference type="PANTHER" id="PTHR43437">
    <property type="entry name" value="HYDROXYACYL-THIOESTER DEHYDRATASE TYPE 2, MITOCHONDRIAL-RELATED"/>
    <property type="match status" value="1"/>
</dbReference>
<keyword evidence="2" id="KW-1185">Reference proteome</keyword>
<evidence type="ECO:0008006" key="3">
    <source>
        <dbReference type="Google" id="ProtNLM"/>
    </source>
</evidence>
<reference evidence="1 2" key="1">
    <citation type="submission" date="2023-10" db="EMBL/GenBank/DDBJ databases">
        <title>Characteristics and mechanism of a salt-tolerant marine origin heterotrophic nitrifying- aerobic denitrifying bacteria Marinobacter xestospongiae HN1.</title>
        <authorList>
            <person name="Qi R."/>
        </authorList>
    </citation>
    <scope>NUCLEOTIDE SEQUENCE [LARGE SCALE GENOMIC DNA]</scope>
    <source>
        <strain evidence="1 2">HN1</strain>
    </source>
</reference>
<evidence type="ECO:0000313" key="2">
    <source>
        <dbReference type="Proteomes" id="UP001269819"/>
    </source>
</evidence>
<dbReference type="SUPFAM" id="SSF54637">
    <property type="entry name" value="Thioesterase/thiol ester dehydrase-isomerase"/>
    <property type="match status" value="1"/>
</dbReference>
<dbReference type="InterPro" id="IPR029069">
    <property type="entry name" value="HotDog_dom_sf"/>
</dbReference>
<dbReference type="Gene3D" id="3.10.129.10">
    <property type="entry name" value="Hotdog Thioesterase"/>
    <property type="match status" value="1"/>
</dbReference>
<protein>
    <recommendedName>
        <fullName evidence="3">Acyl dehydratase</fullName>
    </recommendedName>
</protein>
<dbReference type="InterPro" id="IPR050965">
    <property type="entry name" value="UPF0336/Enoyl-CoA_hydratase"/>
</dbReference>
<evidence type="ECO:0000313" key="1">
    <source>
        <dbReference type="EMBL" id="MDV2080981.1"/>
    </source>
</evidence>